<dbReference type="Pfam" id="PF04542">
    <property type="entry name" value="Sigma70_r2"/>
    <property type="match status" value="1"/>
</dbReference>
<dbReference type="Pfam" id="PF08281">
    <property type="entry name" value="Sigma70_r4_2"/>
    <property type="match status" value="1"/>
</dbReference>
<evidence type="ECO:0000259" key="5">
    <source>
        <dbReference type="Pfam" id="PF04542"/>
    </source>
</evidence>
<dbReference type="SUPFAM" id="SSF88946">
    <property type="entry name" value="Sigma2 domain of RNA polymerase sigma factors"/>
    <property type="match status" value="1"/>
</dbReference>
<dbReference type="AlphaFoldDB" id="A0A8J3AQ84"/>
<keyword evidence="3" id="KW-0731">Sigma factor</keyword>
<dbReference type="OrthoDB" id="9784984at2"/>
<gene>
    <name evidence="7" type="ORF">GCM10007380_24620</name>
</gene>
<dbReference type="InterPro" id="IPR014284">
    <property type="entry name" value="RNA_pol_sigma-70_dom"/>
</dbReference>
<dbReference type="PANTHER" id="PTHR43133">
    <property type="entry name" value="RNA POLYMERASE ECF-TYPE SIGMA FACTO"/>
    <property type="match status" value="1"/>
</dbReference>
<dbReference type="PANTHER" id="PTHR43133:SF51">
    <property type="entry name" value="RNA POLYMERASE SIGMA FACTOR"/>
    <property type="match status" value="1"/>
</dbReference>
<keyword evidence="8" id="KW-1185">Reference proteome</keyword>
<dbReference type="GO" id="GO:0006352">
    <property type="term" value="P:DNA-templated transcription initiation"/>
    <property type="evidence" value="ECO:0007669"/>
    <property type="project" value="InterPro"/>
</dbReference>
<dbReference type="InterPro" id="IPR013325">
    <property type="entry name" value="RNA_pol_sigma_r2"/>
</dbReference>
<evidence type="ECO:0000256" key="1">
    <source>
        <dbReference type="ARBA" id="ARBA00010641"/>
    </source>
</evidence>
<name>A0A8J3AQ84_9BACI</name>
<dbReference type="SUPFAM" id="SSF88659">
    <property type="entry name" value="Sigma3 and sigma4 domains of RNA polymerase sigma factors"/>
    <property type="match status" value="1"/>
</dbReference>
<evidence type="ECO:0000256" key="4">
    <source>
        <dbReference type="ARBA" id="ARBA00023163"/>
    </source>
</evidence>
<comment type="caution">
    <text evidence="7">The sequence shown here is derived from an EMBL/GenBank/DDBJ whole genome shotgun (WGS) entry which is preliminary data.</text>
</comment>
<dbReference type="GO" id="GO:0003677">
    <property type="term" value="F:DNA binding"/>
    <property type="evidence" value="ECO:0007669"/>
    <property type="project" value="InterPro"/>
</dbReference>
<dbReference type="Proteomes" id="UP000626244">
    <property type="component" value="Unassembled WGS sequence"/>
</dbReference>
<comment type="similarity">
    <text evidence="1">Belongs to the sigma-70 factor family. ECF subfamily.</text>
</comment>
<proteinExistence type="inferred from homology"/>
<dbReference type="Gene3D" id="1.10.1740.10">
    <property type="match status" value="1"/>
</dbReference>
<sequence length="182" mass="21361">MESDEQLVDSILNGNQQHFRELILKYQSRVLAVALKVTNNQKDAEDISQEVFLQLYRSLGNFNGDSSFSTWIYRITMNKAIDYKRKQDRQLEQEPEDVISSLPEMNRLSPEEALLKNLDKELIHSYLIELPPAYRDVLKLYYFDELSYSEISMKLNVAVKTVESRLYRAKRLIKDKHRGGII</sequence>
<protein>
    <submittedName>
        <fullName evidence="7">RNA polymerase sigma factor</fullName>
    </submittedName>
</protein>
<dbReference type="CDD" id="cd06171">
    <property type="entry name" value="Sigma70_r4"/>
    <property type="match status" value="1"/>
</dbReference>
<evidence type="ECO:0000256" key="2">
    <source>
        <dbReference type="ARBA" id="ARBA00023015"/>
    </source>
</evidence>
<accession>A0A8J3AQ84</accession>
<dbReference type="GO" id="GO:0016987">
    <property type="term" value="F:sigma factor activity"/>
    <property type="evidence" value="ECO:0007669"/>
    <property type="project" value="UniProtKB-KW"/>
</dbReference>
<feature type="domain" description="RNA polymerase sigma-70 region 2" evidence="5">
    <location>
        <begin position="22"/>
        <end position="89"/>
    </location>
</feature>
<evidence type="ECO:0000313" key="7">
    <source>
        <dbReference type="EMBL" id="GGI14771.1"/>
    </source>
</evidence>
<reference evidence="8" key="1">
    <citation type="journal article" date="2019" name="Int. J. Syst. Evol. Microbiol.">
        <title>The Global Catalogue of Microorganisms (GCM) 10K type strain sequencing project: providing services to taxonomists for standard genome sequencing and annotation.</title>
        <authorList>
            <consortium name="The Broad Institute Genomics Platform"/>
            <consortium name="The Broad Institute Genome Sequencing Center for Infectious Disease"/>
            <person name="Wu L."/>
            <person name="Ma J."/>
        </authorList>
    </citation>
    <scope>NUCLEOTIDE SEQUENCE [LARGE SCALE GENOMIC DNA]</scope>
    <source>
        <strain evidence="8">CGMCC 1.14993</strain>
    </source>
</reference>
<keyword evidence="4" id="KW-0804">Transcription</keyword>
<dbReference type="NCBIfam" id="TIGR02937">
    <property type="entry name" value="sigma70-ECF"/>
    <property type="match status" value="1"/>
</dbReference>
<dbReference type="Gene3D" id="1.10.10.10">
    <property type="entry name" value="Winged helix-like DNA-binding domain superfamily/Winged helix DNA-binding domain"/>
    <property type="match status" value="1"/>
</dbReference>
<dbReference type="EMBL" id="BMHB01000001">
    <property type="protein sequence ID" value="GGI14771.1"/>
    <property type="molecule type" value="Genomic_DNA"/>
</dbReference>
<dbReference type="InterPro" id="IPR039425">
    <property type="entry name" value="RNA_pol_sigma-70-like"/>
</dbReference>
<dbReference type="InterPro" id="IPR036388">
    <property type="entry name" value="WH-like_DNA-bd_sf"/>
</dbReference>
<dbReference type="InterPro" id="IPR013324">
    <property type="entry name" value="RNA_pol_sigma_r3/r4-like"/>
</dbReference>
<evidence type="ECO:0000259" key="6">
    <source>
        <dbReference type="Pfam" id="PF08281"/>
    </source>
</evidence>
<dbReference type="InterPro" id="IPR007627">
    <property type="entry name" value="RNA_pol_sigma70_r2"/>
</dbReference>
<organism evidence="7 8">
    <name type="scientific">Gottfriedia solisilvae</name>
    <dbReference type="NCBI Taxonomy" id="1516104"/>
    <lineage>
        <taxon>Bacteria</taxon>
        <taxon>Bacillati</taxon>
        <taxon>Bacillota</taxon>
        <taxon>Bacilli</taxon>
        <taxon>Bacillales</taxon>
        <taxon>Bacillaceae</taxon>
        <taxon>Gottfriedia</taxon>
    </lineage>
</organism>
<evidence type="ECO:0000313" key="8">
    <source>
        <dbReference type="Proteomes" id="UP000626244"/>
    </source>
</evidence>
<evidence type="ECO:0000256" key="3">
    <source>
        <dbReference type="ARBA" id="ARBA00023082"/>
    </source>
</evidence>
<dbReference type="InterPro" id="IPR013249">
    <property type="entry name" value="RNA_pol_sigma70_r4_t2"/>
</dbReference>
<dbReference type="RefSeq" id="WP_088000069.1">
    <property type="nucleotide sequence ID" value="NZ_BMHB01000001.1"/>
</dbReference>
<feature type="domain" description="RNA polymerase sigma factor 70 region 4 type 2" evidence="6">
    <location>
        <begin position="121"/>
        <end position="171"/>
    </location>
</feature>
<keyword evidence="2" id="KW-0805">Transcription regulation</keyword>